<dbReference type="PRINTS" id="PR00700">
    <property type="entry name" value="PRTYPHPHTASE"/>
</dbReference>
<dbReference type="PROSITE" id="PS50055">
    <property type="entry name" value="TYR_PHOSPHATASE_PTP"/>
    <property type="match status" value="1"/>
</dbReference>
<dbReference type="Pfam" id="PF00102">
    <property type="entry name" value="Y_phosphatase"/>
    <property type="match status" value="2"/>
</dbReference>
<dbReference type="Gene3D" id="3.90.190.10">
    <property type="entry name" value="Protein tyrosine phosphatase superfamily"/>
    <property type="match status" value="2"/>
</dbReference>
<dbReference type="InterPro" id="IPR050348">
    <property type="entry name" value="Protein-Tyr_Phosphatase"/>
</dbReference>
<evidence type="ECO:0000256" key="3">
    <source>
        <dbReference type="ARBA" id="ARBA00022801"/>
    </source>
</evidence>
<dbReference type="InterPro" id="IPR000242">
    <property type="entry name" value="PTP_cat"/>
</dbReference>
<dbReference type="SMART" id="SM00194">
    <property type="entry name" value="PTPc"/>
    <property type="match status" value="1"/>
</dbReference>
<dbReference type="SUPFAM" id="SSF52799">
    <property type="entry name" value="(Phosphotyrosine protein) phosphatases II"/>
    <property type="match status" value="2"/>
</dbReference>
<evidence type="ECO:0000313" key="6">
    <source>
        <dbReference type="EMBL" id="CEK49557.1"/>
    </source>
</evidence>
<accession>A0A0B6XZS4</accession>
<gene>
    <name evidence="6" type="primary">ORF8150</name>
</gene>
<evidence type="ECO:0000256" key="2">
    <source>
        <dbReference type="ARBA" id="ARBA00013064"/>
    </source>
</evidence>
<feature type="domain" description="Tyrosine-protein phosphatase" evidence="5">
    <location>
        <begin position="68"/>
        <end position="262"/>
    </location>
</feature>
<proteinExistence type="inferred from homology"/>
<dbReference type="PANTHER" id="PTHR19134:SF562">
    <property type="entry name" value="PROTEIN-TYROSINE-PHOSPHATASE"/>
    <property type="match status" value="1"/>
</dbReference>
<protein>
    <recommendedName>
        <fullName evidence="2">protein-tyrosine-phosphatase</fullName>
        <ecNumber evidence="2">3.1.3.48</ecNumber>
    </recommendedName>
</protein>
<dbReference type="InterPro" id="IPR029021">
    <property type="entry name" value="Prot-tyrosine_phosphatase-like"/>
</dbReference>
<keyword evidence="3" id="KW-0378">Hydrolase</keyword>
<dbReference type="EMBL" id="HACG01002692">
    <property type="protein sequence ID" value="CEK49557.1"/>
    <property type="molecule type" value="Transcribed_RNA"/>
</dbReference>
<feature type="non-terminal residue" evidence="6">
    <location>
        <position position="1"/>
    </location>
</feature>
<comment type="similarity">
    <text evidence="1">Belongs to the protein-tyrosine phosphatase family.</text>
</comment>
<keyword evidence="4" id="KW-0904">Protein phosphatase</keyword>
<dbReference type="EC" id="3.1.3.48" evidence="2"/>
<dbReference type="GO" id="GO:0004725">
    <property type="term" value="F:protein tyrosine phosphatase activity"/>
    <property type="evidence" value="ECO:0007669"/>
    <property type="project" value="UniProtKB-EC"/>
</dbReference>
<feature type="non-terminal residue" evidence="6">
    <location>
        <position position="262"/>
    </location>
</feature>
<dbReference type="AlphaFoldDB" id="A0A0B6XZS4"/>
<name>A0A0B6XZS4_9EUPU</name>
<evidence type="ECO:0000256" key="4">
    <source>
        <dbReference type="ARBA" id="ARBA00022912"/>
    </source>
</evidence>
<sequence>EGRVMVFDFVRRMRKDRPFMVRTLKQYVFIYEALFEMFFAGDTLVDFDLKDKYHSWTQKNPQSGRSYLRDQYQLLENFTRQPRKEEFKTAMLKVNINKNRYKDVLAPEKYRPLLRSLGGPASTDYINALFLDGYLTKNQFIITQTPLKSTIIDFWKLVYDYDVCTIVTVENFKNEDNTCVEYWSNTTPKQFDPFFIETTIAYQHDNITLRSFKVFNNQHPKKPPKSVMQFQFNAWSQPNLTPQSKTMTMDLIDNVFAWQDKA</sequence>
<evidence type="ECO:0000256" key="1">
    <source>
        <dbReference type="ARBA" id="ARBA00009580"/>
    </source>
</evidence>
<reference evidence="6" key="1">
    <citation type="submission" date="2014-12" db="EMBL/GenBank/DDBJ databases">
        <title>Insight into the proteome of Arion vulgaris.</title>
        <authorList>
            <person name="Aradska J."/>
            <person name="Bulat T."/>
            <person name="Smidak R."/>
            <person name="Sarate P."/>
            <person name="Gangsoo J."/>
            <person name="Sialana F."/>
            <person name="Bilban M."/>
            <person name="Lubec G."/>
        </authorList>
    </citation>
    <scope>NUCLEOTIDE SEQUENCE</scope>
    <source>
        <tissue evidence="6">Skin</tissue>
    </source>
</reference>
<organism evidence="6">
    <name type="scientific">Arion vulgaris</name>
    <dbReference type="NCBI Taxonomy" id="1028688"/>
    <lineage>
        <taxon>Eukaryota</taxon>
        <taxon>Metazoa</taxon>
        <taxon>Spiralia</taxon>
        <taxon>Lophotrochozoa</taxon>
        <taxon>Mollusca</taxon>
        <taxon>Gastropoda</taxon>
        <taxon>Heterobranchia</taxon>
        <taxon>Euthyneura</taxon>
        <taxon>Panpulmonata</taxon>
        <taxon>Eupulmonata</taxon>
        <taxon>Stylommatophora</taxon>
        <taxon>Helicina</taxon>
        <taxon>Arionoidea</taxon>
        <taxon>Arionidae</taxon>
        <taxon>Arion</taxon>
    </lineage>
</organism>
<evidence type="ECO:0000259" key="5">
    <source>
        <dbReference type="PROSITE" id="PS50055"/>
    </source>
</evidence>
<dbReference type="PANTHER" id="PTHR19134">
    <property type="entry name" value="RECEPTOR-TYPE TYROSINE-PROTEIN PHOSPHATASE"/>
    <property type="match status" value="1"/>
</dbReference>